<keyword evidence="3" id="KW-0539">Nucleus</keyword>
<evidence type="ECO:0000256" key="1">
    <source>
        <dbReference type="ARBA" id="ARBA00004123"/>
    </source>
</evidence>
<evidence type="ECO:0000256" key="4">
    <source>
        <dbReference type="SAM" id="MobiDB-lite"/>
    </source>
</evidence>
<dbReference type="Gene3D" id="2.130.10.10">
    <property type="entry name" value="YVTN repeat-like/Quinoprotein amine dehydrogenase"/>
    <property type="match status" value="1"/>
</dbReference>
<dbReference type="InterPro" id="IPR052416">
    <property type="entry name" value="GTF3C_component"/>
</dbReference>
<feature type="region of interest" description="Disordered" evidence="4">
    <location>
        <begin position="1"/>
        <end position="106"/>
    </location>
</feature>
<evidence type="ECO:0000256" key="3">
    <source>
        <dbReference type="ARBA" id="ARBA00023242"/>
    </source>
</evidence>
<accession>A0ABR1IPC3</accession>
<keyword evidence="6" id="KW-1185">Reference proteome</keyword>
<gene>
    <name evidence="5" type="ORF">VKT23_018307</name>
</gene>
<sequence>MARSLRPRSARPSYASLAGIDEDRGEGPSAGPSTKQVDDDMESSGSDFTPENEVPKKGQKEADGGEESEDISEKDQLVSSDEEVASVRVVSRKPSKPKPAAAAKGKAKANTNVSAISALSTPASRASTFTGVFKRQMYALPTPSVHHRHRAVPLNYIPGRVERLLAPPTLFSQNKIGLTYNFTHNERITDRVSKAWGYNVGSGPLWELVEDRAWFKEAKYGAETEADRRPKAYGHVPVQKWELLDVEKAASYLPSHDVTTEEGNLRPPPPVACSFGPFGSQTRAEMHMFQTLKMADLIPGSPAHIFNAGAPVWGLDWCPVHADDRQLSRKQYLAVAPFPSASHSPEIGVRVKRPFPACIQIWSLSQSTTNATDSNASADSGKMKCEMIVCIDSGPAQELKWCPLPSNSLLSEKSETPRKLGLLAGTFEDGSLSIFVVPLPEDVTPPHHNNDEPVIVKIPEPLLRIELEETCCWAFDWANSEVIAIGTTNGVIAIYDVGTVLKNVKDSLSEPITNLLPTHYLTTHQSAIRALSWIRAPPSYPSGKPRLDVNPTVIASGGYDGMECLSDVREGHGSVMNRTRDVINTMAYPPFGGGPVTIDHENIVKAYSASPRMLGRGHMLMEPQGPVWSVTASDYHPQLAVGSADGTCTTTNMLRSTRRGGSVPFFVHKIFHLDYSRSLKEFRMLERFLPQETQDRPTARSGQKTKEAGKTTSGSTGAWPREVGVQRVIWNSGNGLEASGMLASATTSGLCRIDVLWGRWMKDKQPYGGIAGVRMEGEDIDMEDSDSPEEE</sequence>
<feature type="region of interest" description="Disordered" evidence="4">
    <location>
        <begin position="690"/>
        <end position="718"/>
    </location>
</feature>
<comment type="caution">
    <text evidence="5">The sequence shown here is derived from an EMBL/GenBank/DDBJ whole genome shotgun (WGS) entry which is preliminary data.</text>
</comment>
<reference evidence="5 6" key="1">
    <citation type="submission" date="2024-01" db="EMBL/GenBank/DDBJ databases">
        <title>A draft genome for the cacao thread blight pathogen Marasmiellus scandens.</title>
        <authorList>
            <person name="Baruah I.K."/>
            <person name="Leung J."/>
            <person name="Bukari Y."/>
            <person name="Amoako-Attah I."/>
            <person name="Meinhardt L.W."/>
            <person name="Bailey B.A."/>
            <person name="Cohen S.P."/>
        </authorList>
    </citation>
    <scope>NUCLEOTIDE SEQUENCE [LARGE SCALE GENOMIC DNA]</scope>
    <source>
        <strain evidence="5 6">GH-19</strain>
    </source>
</reference>
<dbReference type="Proteomes" id="UP001498398">
    <property type="component" value="Unassembled WGS sequence"/>
</dbReference>
<dbReference type="SUPFAM" id="SSF50978">
    <property type="entry name" value="WD40 repeat-like"/>
    <property type="match status" value="1"/>
</dbReference>
<dbReference type="EMBL" id="JBANRG010000082">
    <property type="protein sequence ID" value="KAK7437872.1"/>
    <property type="molecule type" value="Genomic_DNA"/>
</dbReference>
<dbReference type="InterPro" id="IPR036322">
    <property type="entry name" value="WD40_repeat_dom_sf"/>
</dbReference>
<keyword evidence="2" id="KW-0804">Transcription</keyword>
<organism evidence="5 6">
    <name type="scientific">Marasmiellus scandens</name>
    <dbReference type="NCBI Taxonomy" id="2682957"/>
    <lineage>
        <taxon>Eukaryota</taxon>
        <taxon>Fungi</taxon>
        <taxon>Dikarya</taxon>
        <taxon>Basidiomycota</taxon>
        <taxon>Agaricomycotina</taxon>
        <taxon>Agaricomycetes</taxon>
        <taxon>Agaricomycetidae</taxon>
        <taxon>Agaricales</taxon>
        <taxon>Marasmiineae</taxon>
        <taxon>Omphalotaceae</taxon>
        <taxon>Marasmiellus</taxon>
    </lineage>
</organism>
<name>A0ABR1IPC3_9AGAR</name>
<dbReference type="PANTHER" id="PTHR15052:SF2">
    <property type="entry name" value="GENERAL TRANSCRIPTION FACTOR 3C POLYPEPTIDE 2"/>
    <property type="match status" value="1"/>
</dbReference>
<protein>
    <submittedName>
        <fullName evidence="5">Uncharacterized protein</fullName>
    </submittedName>
</protein>
<comment type="subcellular location">
    <subcellularLocation>
        <location evidence="1">Nucleus</location>
    </subcellularLocation>
</comment>
<dbReference type="InterPro" id="IPR015943">
    <property type="entry name" value="WD40/YVTN_repeat-like_dom_sf"/>
</dbReference>
<evidence type="ECO:0000256" key="2">
    <source>
        <dbReference type="ARBA" id="ARBA00023163"/>
    </source>
</evidence>
<feature type="compositionally biased region" description="Basic and acidic residues" evidence="4">
    <location>
        <begin position="693"/>
        <end position="709"/>
    </location>
</feature>
<proteinExistence type="predicted"/>
<evidence type="ECO:0000313" key="6">
    <source>
        <dbReference type="Proteomes" id="UP001498398"/>
    </source>
</evidence>
<dbReference type="PANTHER" id="PTHR15052">
    <property type="entry name" value="RNA POLYMERASE III TRANSCRIPTION INITIATION FACTOR COMPLEX SUBUNIT"/>
    <property type="match status" value="1"/>
</dbReference>
<feature type="compositionally biased region" description="Basic and acidic residues" evidence="4">
    <location>
        <begin position="53"/>
        <end position="63"/>
    </location>
</feature>
<evidence type="ECO:0000313" key="5">
    <source>
        <dbReference type="EMBL" id="KAK7437872.1"/>
    </source>
</evidence>